<feature type="transmembrane region" description="Helical" evidence="1">
    <location>
        <begin position="54"/>
        <end position="77"/>
    </location>
</feature>
<keyword evidence="1" id="KW-0812">Transmembrane</keyword>
<keyword evidence="1" id="KW-0472">Membrane</keyword>
<feature type="transmembrane region" description="Helical" evidence="1">
    <location>
        <begin position="275"/>
        <end position="298"/>
    </location>
</feature>
<feature type="transmembrane region" description="Helical" evidence="1">
    <location>
        <begin position="30"/>
        <end position="48"/>
    </location>
</feature>
<feature type="transmembrane region" description="Helical" evidence="1">
    <location>
        <begin position="209"/>
        <end position="229"/>
    </location>
</feature>
<gene>
    <name evidence="2" type="ORF">RJ45_02950</name>
</gene>
<reference evidence="2 3" key="1">
    <citation type="submission" date="2014-12" db="EMBL/GenBank/DDBJ databases">
        <title>Genome sequencing of Photobacterium gaetbulicola AD005a.</title>
        <authorList>
            <person name="Adrian T.G.S."/>
            <person name="Chan K.G."/>
        </authorList>
    </citation>
    <scope>NUCLEOTIDE SEQUENCE [LARGE SCALE GENOMIC DNA]</scope>
    <source>
        <strain evidence="2 3">AD005a</strain>
    </source>
</reference>
<name>A0A0B9H872_9GAMM</name>
<feature type="transmembrane region" description="Helical" evidence="1">
    <location>
        <begin position="310"/>
        <end position="328"/>
    </location>
</feature>
<dbReference type="RefSeq" id="WP_039457798.1">
    <property type="nucleotide sequence ID" value="NZ_JWLZ01000024.1"/>
</dbReference>
<feature type="transmembrane region" description="Helical" evidence="1">
    <location>
        <begin position="241"/>
        <end position="263"/>
    </location>
</feature>
<dbReference type="PANTHER" id="PTHR36840:SF1">
    <property type="entry name" value="BLL5714 PROTEIN"/>
    <property type="match status" value="1"/>
</dbReference>
<feature type="transmembrane region" description="Helical" evidence="1">
    <location>
        <begin position="171"/>
        <end position="188"/>
    </location>
</feature>
<dbReference type="Pfam" id="PF06772">
    <property type="entry name" value="LtrA"/>
    <property type="match status" value="1"/>
</dbReference>
<dbReference type="PANTHER" id="PTHR36840">
    <property type="entry name" value="BLL5714 PROTEIN"/>
    <property type="match status" value="1"/>
</dbReference>
<evidence type="ECO:0000313" key="2">
    <source>
        <dbReference type="EMBL" id="KHT65107.1"/>
    </source>
</evidence>
<dbReference type="Proteomes" id="UP000031278">
    <property type="component" value="Unassembled WGS sequence"/>
</dbReference>
<dbReference type="AlphaFoldDB" id="A0A0B9H872"/>
<organism evidence="2 3">
    <name type="scientific">Photobacterium gaetbulicola</name>
    <dbReference type="NCBI Taxonomy" id="1295392"/>
    <lineage>
        <taxon>Bacteria</taxon>
        <taxon>Pseudomonadati</taxon>
        <taxon>Pseudomonadota</taxon>
        <taxon>Gammaproteobacteria</taxon>
        <taxon>Vibrionales</taxon>
        <taxon>Vibrionaceae</taxon>
        <taxon>Photobacterium</taxon>
    </lineage>
</organism>
<accession>A0A0B9H872</accession>
<feature type="transmembrane region" description="Helical" evidence="1">
    <location>
        <begin position="148"/>
        <end position="165"/>
    </location>
</feature>
<proteinExistence type="predicted"/>
<dbReference type="EMBL" id="JWLZ01000024">
    <property type="protein sequence ID" value="KHT65107.1"/>
    <property type="molecule type" value="Genomic_DNA"/>
</dbReference>
<keyword evidence="1" id="KW-1133">Transmembrane helix</keyword>
<evidence type="ECO:0000313" key="3">
    <source>
        <dbReference type="Proteomes" id="UP000031278"/>
    </source>
</evidence>
<sequence length="397" mass="44484">MSLSKHPLWRKPQHHLDAAESTEHVHWIELFYDLVHVVAIFVLGNFLSQHLNPMGFAIFAALFVVIWFAWFDLSLFNSLYVSTDIQHRYIMASQIITIMVMSASIMHIDGGGWAFFAVGYAVNRAIIALLYWRARFVGDTEAELPSRLARNFLIGAILFLISAFLPKPFSYLVFSFAMLLMGVLYVLPKVGVLHCERFIPRFGHMAERFALLLLIVAGEGFFKLVITLADKGIDQVVVDVFFNYVLGGAAIFVLCWIYFDFVGNGKPRDDKPKTLVKWVIAHLILMLSAVTIGVALSAEVKVSFLDQYPLKYAVIGCLGLVSYLYCLLKIQDVIELRTAHRFATAKVRAFGIIMALITLATVAFVPSIVANLLWGTALFSQIIIPVTKAYNTFSKGA</sequence>
<evidence type="ECO:0000256" key="1">
    <source>
        <dbReference type="SAM" id="Phobius"/>
    </source>
</evidence>
<feature type="transmembrane region" description="Helical" evidence="1">
    <location>
        <begin position="349"/>
        <end position="374"/>
    </location>
</feature>
<dbReference type="InterPro" id="IPR010640">
    <property type="entry name" value="Low_temperature_requirement_A"/>
</dbReference>
<protein>
    <submittedName>
        <fullName evidence="2">Membrane protein</fullName>
    </submittedName>
</protein>
<feature type="transmembrane region" description="Helical" evidence="1">
    <location>
        <begin position="114"/>
        <end position="132"/>
    </location>
</feature>
<comment type="caution">
    <text evidence="2">The sequence shown here is derived from an EMBL/GenBank/DDBJ whole genome shotgun (WGS) entry which is preliminary data.</text>
</comment>